<proteinExistence type="predicted"/>
<reference evidence="1 2" key="1">
    <citation type="submission" date="2015-05" db="EMBL/GenBank/DDBJ databases">
        <title>Draft genome sequence of Microvirga vignae strain BR3299, a novel nitrogen fixing bacteria isolated from Brazil semi-aired region.</title>
        <authorList>
            <person name="Zilli J.E."/>
            <person name="Passos S.R."/>
            <person name="Leite J."/>
            <person name="Baldani J.I."/>
            <person name="Xavier G.R."/>
            <person name="Rumjaneck N.G."/>
            <person name="Simoes-Araujo J.L."/>
        </authorList>
    </citation>
    <scope>NUCLEOTIDE SEQUENCE [LARGE SCALE GENOMIC DNA]</scope>
    <source>
        <strain evidence="1 2">BR3299</strain>
    </source>
</reference>
<evidence type="ECO:0000313" key="1">
    <source>
        <dbReference type="EMBL" id="KLK90401.1"/>
    </source>
</evidence>
<dbReference type="EMBL" id="LCYG01000086">
    <property type="protein sequence ID" value="KLK90401.1"/>
    <property type="molecule type" value="Genomic_DNA"/>
</dbReference>
<dbReference type="STRING" id="1225564.AA309_25955"/>
<evidence type="ECO:0000313" key="2">
    <source>
        <dbReference type="Proteomes" id="UP000035489"/>
    </source>
</evidence>
<comment type="caution">
    <text evidence="1">The sequence shown here is derived from an EMBL/GenBank/DDBJ whole genome shotgun (WGS) entry which is preliminary data.</text>
</comment>
<gene>
    <name evidence="1" type="ORF">AA309_25955</name>
</gene>
<dbReference type="AlphaFoldDB" id="A0A0H1R6H5"/>
<sequence>MAVRWGYRTVIIHGTQHMKSPAQAVIDFTLWRTREGHPTQVQPRGIFSCPAVIDEAYHDCRLEIGDIPMKPGEQRRVQAWFLYPADVLPKLSIGKVVHFWTAGMIGEGVIVDIAPQADQLTPM</sequence>
<organism evidence="1 2">
    <name type="scientific">Microvirga vignae</name>
    <dbReference type="NCBI Taxonomy" id="1225564"/>
    <lineage>
        <taxon>Bacteria</taxon>
        <taxon>Pseudomonadati</taxon>
        <taxon>Pseudomonadota</taxon>
        <taxon>Alphaproteobacteria</taxon>
        <taxon>Hyphomicrobiales</taxon>
        <taxon>Methylobacteriaceae</taxon>
        <taxon>Microvirga</taxon>
    </lineage>
</organism>
<accession>A0A0H1R6H5</accession>
<dbReference type="Proteomes" id="UP000035489">
    <property type="component" value="Unassembled WGS sequence"/>
</dbReference>
<keyword evidence="2" id="KW-1185">Reference proteome</keyword>
<protein>
    <submittedName>
        <fullName evidence="1">Uncharacterized protein</fullName>
    </submittedName>
</protein>
<name>A0A0H1R6H5_9HYPH</name>
<dbReference type="PATRIC" id="fig|1225564.3.peg.6772"/>